<name>A0ABN0CZU9_9FIRM</name>
<comment type="caution">
    <text evidence="1">The sequence shown here is derived from an EMBL/GenBank/DDBJ whole genome shotgun (WGS) entry which is preliminary data.</text>
</comment>
<protein>
    <submittedName>
        <fullName evidence="1">Uncharacterized protein</fullName>
    </submittedName>
</protein>
<organism evidence="1 2">
    <name type="scientific">Megasphaera lornae</name>
    <dbReference type="NCBI Taxonomy" id="1000568"/>
    <lineage>
        <taxon>Bacteria</taxon>
        <taxon>Bacillati</taxon>
        <taxon>Bacillota</taxon>
        <taxon>Negativicutes</taxon>
        <taxon>Veillonellales</taxon>
        <taxon>Veillonellaceae</taxon>
        <taxon>Megasphaera</taxon>
    </lineage>
</organism>
<evidence type="ECO:0000313" key="2">
    <source>
        <dbReference type="Proteomes" id="UP000004018"/>
    </source>
</evidence>
<accession>A0ABN0CZU9</accession>
<evidence type="ECO:0000313" key="1">
    <source>
        <dbReference type="EMBL" id="EGL40317.1"/>
    </source>
</evidence>
<dbReference type="Proteomes" id="UP000004018">
    <property type="component" value="Unassembled WGS sequence"/>
</dbReference>
<reference evidence="1 2" key="1">
    <citation type="submission" date="2011-04" db="EMBL/GenBank/DDBJ databases">
        <authorList>
            <person name="Harkins D.M."/>
            <person name="Madupu R."/>
            <person name="Durkin A.S."/>
            <person name="Torralba M."/>
            <person name="Methe B."/>
            <person name="Sutton G.G."/>
            <person name="Nelson K.E."/>
        </authorList>
    </citation>
    <scope>NUCLEOTIDE SEQUENCE [LARGE SCALE GENOMIC DNA]</scope>
    <source>
        <strain evidence="1 2">UPII 199-6</strain>
    </source>
</reference>
<keyword evidence="2" id="KW-1185">Reference proteome</keyword>
<proteinExistence type="predicted"/>
<sequence length="51" mass="5792">MRIRNFLFFCVHPGRTGAPYGLSGVQGNYAAGGKEKKPDFLRPATYNKRRF</sequence>
<dbReference type="EMBL" id="AFIJ01000029">
    <property type="protein sequence ID" value="EGL40317.1"/>
    <property type="molecule type" value="Genomic_DNA"/>
</dbReference>
<gene>
    <name evidence="1" type="ORF">HMPREF1039_0752</name>
</gene>